<accession>A0A2S9GY62</accession>
<proteinExistence type="predicted"/>
<organism evidence="1 2">
    <name type="scientific">Solimicrobium silvestre</name>
    <dbReference type="NCBI Taxonomy" id="2099400"/>
    <lineage>
        <taxon>Bacteria</taxon>
        <taxon>Pseudomonadati</taxon>
        <taxon>Pseudomonadota</taxon>
        <taxon>Betaproteobacteria</taxon>
        <taxon>Burkholderiales</taxon>
        <taxon>Oxalobacteraceae</taxon>
        <taxon>Solimicrobium</taxon>
    </lineage>
</organism>
<sequence length="133" mass="14837">MKRPFVILNEQIRQSAIQHVSTLPLGSGLTTDTEPSRTLDQNAAQWPILAAFSKQLDWPINGQMTKMTDEEWKDVLTAAFKQETTRLAMGLDGGVVMLGQRTSKFGKKVFSEWIEFLHAVAAQRGVVVYEDAA</sequence>
<dbReference type="Proteomes" id="UP000237839">
    <property type="component" value="Unassembled WGS sequence"/>
</dbReference>
<comment type="caution">
    <text evidence="1">The sequence shown here is derived from an EMBL/GenBank/DDBJ whole genome shotgun (WGS) entry which is preliminary data.</text>
</comment>
<dbReference type="RefSeq" id="WP_105532462.1">
    <property type="nucleotide sequence ID" value="NZ_PUGF01000012.1"/>
</dbReference>
<dbReference type="Pfam" id="PF05772">
    <property type="entry name" value="NinB"/>
    <property type="match status" value="1"/>
</dbReference>
<evidence type="ECO:0000313" key="2">
    <source>
        <dbReference type="Proteomes" id="UP000237839"/>
    </source>
</evidence>
<name>A0A2S9GY62_9BURK</name>
<dbReference type="EMBL" id="PUGF01000012">
    <property type="protein sequence ID" value="PRC92651.1"/>
    <property type="molecule type" value="Genomic_DNA"/>
</dbReference>
<reference evidence="1 2" key="1">
    <citation type="submission" date="2018-02" db="EMBL/GenBank/DDBJ databases">
        <title>Solimicrobium silvestre gen. nov., sp. nov., isolated from alpine forest soil.</title>
        <authorList>
            <person name="Margesin R."/>
            <person name="Albuquerque L."/>
            <person name="Zhang D.-C."/>
            <person name="Froufe H.J.C."/>
            <person name="Severino R."/>
            <person name="Roxo I."/>
            <person name="Egas C."/>
            <person name="Da Costa M.S."/>
        </authorList>
    </citation>
    <scope>NUCLEOTIDE SEQUENCE [LARGE SCALE GENOMIC DNA]</scope>
    <source>
        <strain evidence="1 2">S20-91</strain>
    </source>
</reference>
<dbReference type="InterPro" id="IPR036619">
    <property type="entry name" value="NinB_sf"/>
</dbReference>
<dbReference type="OrthoDB" id="7018195at2"/>
<gene>
    <name evidence="1" type="ORF">S2091_2706</name>
</gene>
<dbReference type="SUPFAM" id="SSF103370">
    <property type="entry name" value="NinB"/>
    <property type="match status" value="1"/>
</dbReference>
<evidence type="ECO:0000313" key="1">
    <source>
        <dbReference type="EMBL" id="PRC92651.1"/>
    </source>
</evidence>
<keyword evidence="2" id="KW-1185">Reference proteome</keyword>
<dbReference type="Gene3D" id="1.10.3790.10">
    <property type="entry name" value="NinB"/>
    <property type="match status" value="1"/>
</dbReference>
<protein>
    <submittedName>
        <fullName evidence="1">NinB protein</fullName>
    </submittedName>
</protein>
<dbReference type="InterPro" id="IPR008711">
    <property type="entry name" value="Recombinase_NinB"/>
</dbReference>
<dbReference type="AlphaFoldDB" id="A0A2S9GY62"/>